<keyword evidence="2" id="KW-1185">Reference proteome</keyword>
<dbReference type="EMBL" id="BSXS01017143">
    <property type="protein sequence ID" value="GMF08596.1"/>
    <property type="molecule type" value="Genomic_DNA"/>
</dbReference>
<dbReference type="Proteomes" id="UP001165064">
    <property type="component" value="Unassembled WGS sequence"/>
</dbReference>
<organism evidence="1 2">
    <name type="scientific">Ambrosiozyma monospora</name>
    <name type="common">Yeast</name>
    <name type="synonym">Endomycopsis monosporus</name>
    <dbReference type="NCBI Taxonomy" id="43982"/>
    <lineage>
        <taxon>Eukaryota</taxon>
        <taxon>Fungi</taxon>
        <taxon>Dikarya</taxon>
        <taxon>Ascomycota</taxon>
        <taxon>Saccharomycotina</taxon>
        <taxon>Pichiomycetes</taxon>
        <taxon>Pichiales</taxon>
        <taxon>Pichiaceae</taxon>
        <taxon>Ambrosiozyma</taxon>
    </lineage>
</organism>
<protein>
    <submittedName>
        <fullName evidence="1">Unnamed protein product</fullName>
    </submittedName>
</protein>
<accession>A0ACB5UC76</accession>
<gene>
    <name evidence="1" type="ORF">Amon02_001331300</name>
</gene>
<comment type="caution">
    <text evidence="1">The sequence shown here is derived from an EMBL/GenBank/DDBJ whole genome shotgun (WGS) entry which is preliminary data.</text>
</comment>
<proteinExistence type="predicted"/>
<evidence type="ECO:0000313" key="2">
    <source>
        <dbReference type="Proteomes" id="UP001165064"/>
    </source>
</evidence>
<reference evidence="1" key="1">
    <citation type="submission" date="2023-04" db="EMBL/GenBank/DDBJ databases">
        <title>Ambrosiozyma monospora NBRC 10751.</title>
        <authorList>
            <person name="Ichikawa N."/>
            <person name="Sato H."/>
            <person name="Tonouchi N."/>
        </authorList>
    </citation>
    <scope>NUCLEOTIDE SEQUENCE</scope>
    <source>
        <strain evidence="1">NBRC 10751</strain>
    </source>
</reference>
<evidence type="ECO:0000313" key="1">
    <source>
        <dbReference type="EMBL" id="GMF08596.1"/>
    </source>
</evidence>
<sequence length="188" mass="21684">MGAYTVLDNILAEIIEGLIFDETIFESKQLNKFVDLVLDKQIQIHLQKGFVIKLDELGVKLLCNDCGEYIPMVRFDPKRTDLRLDVQNANSLEFITLLDCYRFPTFNELFDATENLKLMKRLECLKISTSSSLPISLLDEELVQKLIAWRSFCGCDCDADGVCRCKGECDCIDHIKKRVMLSFRLHFM</sequence>
<name>A0ACB5UC76_AMBMO</name>